<dbReference type="Pfam" id="PF11276">
    <property type="entry name" value="DUF3078"/>
    <property type="match status" value="1"/>
</dbReference>
<evidence type="ECO:0008006" key="3">
    <source>
        <dbReference type="Google" id="ProtNLM"/>
    </source>
</evidence>
<dbReference type="Proteomes" id="UP000002786">
    <property type="component" value="Unassembled WGS sequence"/>
</dbReference>
<gene>
    <name evidence="1" type="ORF">PrebiDRAFT_2085</name>
</gene>
<name>I4ZC08_9BACT</name>
<protein>
    <recommendedName>
        <fullName evidence="3">DUF3078 domain-containing protein</fullName>
    </recommendedName>
</protein>
<dbReference type="InterPro" id="IPR021428">
    <property type="entry name" value="DUF3078"/>
</dbReference>
<organism evidence="1 2">
    <name type="scientific">Prevotella bivia DSM 20514</name>
    <dbReference type="NCBI Taxonomy" id="868129"/>
    <lineage>
        <taxon>Bacteria</taxon>
        <taxon>Pseudomonadati</taxon>
        <taxon>Bacteroidota</taxon>
        <taxon>Bacteroidia</taxon>
        <taxon>Bacteroidales</taxon>
        <taxon>Prevotellaceae</taxon>
        <taxon>Prevotella</taxon>
    </lineage>
</organism>
<dbReference type="HOGENOM" id="CLU_035111_0_0_10"/>
<evidence type="ECO:0000313" key="2">
    <source>
        <dbReference type="Proteomes" id="UP000002786"/>
    </source>
</evidence>
<sequence>MLSLKPTYLHSPTNKNNCNLFAYFYRLPQKSIVILQTKAYLKPYFYQTILAFMKRFLTALIFSILLFANGFAQTVHPISTKSAPKDVYQYYLDSLRITKDSIFNTSSFTLSPNTKKNKEVRLFMPTTYYHDIIHNAFAPNTTLSSFDKTLLNIYLQHPSLVGYSSKDLANDITEIEDIKVPIHHDADLVKKVKEKTPEPATAPVKVMITKPNFWTFKGDYSLQMMQNFVSGNWFQGGESNYAALGSVIMQANYNNKQKIKWDNMLEMRFGIQSSRSDSLHSFKSTDDLIRLTSKFGLQATKHWYYSVQLIANTQFSRSYKANDPKIYADFLAPFNLNLSVGMNYSVDWLNHKLKGNIHLAPLAYNLKYTRLLDLSSRLGIKEGKHSLHDFGSEFTLQLEWKLLEMLSWRTRLYGYTTYSRAELEWENIFSFKFNKYISTQLFIYPRFDDGVAHDDHYGFWQIKEYASVGFQYSF</sequence>
<reference evidence="1 2" key="1">
    <citation type="submission" date="2012-02" db="EMBL/GenBank/DDBJ databases">
        <title>Improved High-Quality Draft genome of Prevotella bivia DSM 20514.</title>
        <authorList>
            <consortium name="US DOE Joint Genome Institute (JGI-PGF)"/>
            <person name="Lucas S."/>
            <person name="Copeland A."/>
            <person name="Lapidus A."/>
            <person name="Bruce D."/>
            <person name="Goodwin L."/>
            <person name="Pitluck S."/>
            <person name="Peters L."/>
            <person name="Mikhailova N."/>
            <person name="Munk A.C.C."/>
            <person name="Kyrpides N."/>
            <person name="Mavromatis K."/>
            <person name="Detter J.C."/>
            <person name="Han C."/>
            <person name="Land M."/>
            <person name="Hauser L."/>
            <person name="Markowitz V."/>
            <person name="Cheng J.-F."/>
            <person name="Hugenholtz P."/>
            <person name="Woyke T."/>
            <person name="Wu D."/>
            <person name="Gronow S."/>
            <person name="Wellnitz S."/>
            <person name="Brambilla E."/>
            <person name="Klenk H.-P."/>
            <person name="Eisen J.A."/>
        </authorList>
    </citation>
    <scope>NUCLEOTIDE SEQUENCE [LARGE SCALE GENOMIC DNA]</scope>
    <source>
        <strain evidence="1 2">DSM 20514</strain>
    </source>
</reference>
<evidence type="ECO:0000313" key="1">
    <source>
        <dbReference type="EMBL" id="EIM33750.1"/>
    </source>
</evidence>
<proteinExistence type="predicted"/>
<keyword evidence="2" id="KW-1185">Reference proteome</keyword>
<dbReference type="EMBL" id="JH660659">
    <property type="protein sequence ID" value="EIM33750.1"/>
    <property type="molecule type" value="Genomic_DNA"/>
</dbReference>
<accession>I4ZC08</accession>
<dbReference type="AlphaFoldDB" id="I4ZC08"/>